<feature type="compositionally biased region" description="Basic and acidic residues" evidence="1">
    <location>
        <begin position="232"/>
        <end position="252"/>
    </location>
</feature>
<feature type="region of interest" description="Disordered" evidence="1">
    <location>
        <begin position="224"/>
        <end position="252"/>
    </location>
</feature>
<evidence type="ECO:0000313" key="2">
    <source>
        <dbReference type="EMBL" id="CCA69705.1"/>
    </source>
</evidence>
<dbReference type="InParanoid" id="G4TEH3"/>
<protein>
    <submittedName>
        <fullName evidence="2">Uncharacterized protein</fullName>
    </submittedName>
</protein>
<reference evidence="2 3" key="1">
    <citation type="journal article" date="2011" name="PLoS Pathog.">
        <title>Endophytic Life Strategies Decoded by Genome and Transcriptome Analyses of the Mutualistic Root Symbiont Piriformospora indica.</title>
        <authorList>
            <person name="Zuccaro A."/>
            <person name="Lahrmann U."/>
            <person name="Guldener U."/>
            <person name="Langen G."/>
            <person name="Pfiffi S."/>
            <person name="Biedenkopf D."/>
            <person name="Wong P."/>
            <person name="Samans B."/>
            <person name="Grimm C."/>
            <person name="Basiewicz M."/>
            <person name="Murat C."/>
            <person name="Martin F."/>
            <person name="Kogel K.H."/>
        </authorList>
    </citation>
    <scope>NUCLEOTIDE SEQUENCE [LARGE SCALE GENOMIC DNA]</scope>
    <source>
        <strain evidence="2 3">DSM 11827</strain>
    </source>
</reference>
<dbReference type="Proteomes" id="UP000007148">
    <property type="component" value="Unassembled WGS sequence"/>
</dbReference>
<dbReference type="InterPro" id="IPR021858">
    <property type="entry name" value="Fun_TF"/>
</dbReference>
<keyword evidence="3" id="KW-1185">Reference proteome</keyword>
<dbReference type="STRING" id="1109443.G4TEH3"/>
<dbReference type="AlphaFoldDB" id="G4TEH3"/>
<evidence type="ECO:0000256" key="1">
    <source>
        <dbReference type="SAM" id="MobiDB-lite"/>
    </source>
</evidence>
<dbReference type="OrthoDB" id="5419315at2759"/>
<dbReference type="HOGENOM" id="CLU_1103147_0_0_1"/>
<gene>
    <name evidence="2" type="ORF">PIIN_03646</name>
</gene>
<organism evidence="2 3">
    <name type="scientific">Serendipita indica (strain DSM 11827)</name>
    <name type="common">Root endophyte fungus</name>
    <name type="synonym">Piriformospora indica</name>
    <dbReference type="NCBI Taxonomy" id="1109443"/>
    <lineage>
        <taxon>Eukaryota</taxon>
        <taxon>Fungi</taxon>
        <taxon>Dikarya</taxon>
        <taxon>Basidiomycota</taxon>
        <taxon>Agaricomycotina</taxon>
        <taxon>Agaricomycetes</taxon>
        <taxon>Sebacinales</taxon>
        <taxon>Serendipitaceae</taxon>
        <taxon>Serendipita</taxon>
    </lineage>
</organism>
<sequence>MFRPQHSLQYNNGSRAESPEVFDYPGLATQLFDIARVCQLPHEYMVFVAQIAELGQWKAVQDANGILSYRELARRGQAIELSIFGQTTQASQASGYANYSYSPSAPVHSLAPQMGYVPNMQALHPAHGIAQSSQFVNMVSQAPPTQLIHMDACVSMLHCVVSGPNPRVPELTNATRTILSRFQSIHVAQRTVSLLFPLCIAGILGDNAESQLVQSQVNSLGSLDARNQHGQSSRDMKCREAPSGIKHEMNPF</sequence>
<proteinExistence type="predicted"/>
<dbReference type="Pfam" id="PF11951">
    <property type="entry name" value="Fungal_trans_2"/>
    <property type="match status" value="1"/>
</dbReference>
<accession>G4TEH3</accession>
<comment type="caution">
    <text evidence="2">The sequence shown here is derived from an EMBL/GenBank/DDBJ whole genome shotgun (WGS) entry which is preliminary data.</text>
</comment>
<name>G4TEH3_SERID</name>
<evidence type="ECO:0000313" key="3">
    <source>
        <dbReference type="Proteomes" id="UP000007148"/>
    </source>
</evidence>
<dbReference type="EMBL" id="CAFZ01000061">
    <property type="protein sequence ID" value="CCA69705.1"/>
    <property type="molecule type" value="Genomic_DNA"/>
</dbReference>